<evidence type="ECO:0000256" key="1">
    <source>
        <dbReference type="ARBA" id="ARBA00004196"/>
    </source>
</evidence>
<accession>A0A512RJZ8</accession>
<reference evidence="6 7" key="1">
    <citation type="submission" date="2019-07" db="EMBL/GenBank/DDBJ databases">
        <title>Whole genome shotgun sequence of Chitinophaga cymbidii NBRC 109752.</title>
        <authorList>
            <person name="Hosoyama A."/>
            <person name="Uohara A."/>
            <person name="Ohji S."/>
            <person name="Ichikawa N."/>
        </authorList>
    </citation>
    <scope>NUCLEOTIDE SEQUENCE [LARGE SCALE GENOMIC DNA]</scope>
    <source>
        <strain evidence="6 7">NBRC 109752</strain>
    </source>
</reference>
<dbReference type="Gene3D" id="3.40.30.10">
    <property type="entry name" value="Glutaredoxin"/>
    <property type="match status" value="1"/>
</dbReference>
<evidence type="ECO:0000259" key="5">
    <source>
        <dbReference type="PROSITE" id="PS51352"/>
    </source>
</evidence>
<dbReference type="InterPro" id="IPR025380">
    <property type="entry name" value="DUF4369"/>
</dbReference>
<dbReference type="Pfam" id="PF00578">
    <property type="entry name" value="AhpC-TSA"/>
    <property type="match status" value="1"/>
</dbReference>
<dbReference type="Proteomes" id="UP000321436">
    <property type="component" value="Unassembled WGS sequence"/>
</dbReference>
<dbReference type="GO" id="GO:0017004">
    <property type="term" value="P:cytochrome complex assembly"/>
    <property type="evidence" value="ECO:0007669"/>
    <property type="project" value="UniProtKB-KW"/>
</dbReference>
<dbReference type="CDD" id="cd02966">
    <property type="entry name" value="TlpA_like_family"/>
    <property type="match status" value="1"/>
</dbReference>
<comment type="subcellular location">
    <subcellularLocation>
        <location evidence="1">Cell envelope</location>
    </subcellularLocation>
</comment>
<evidence type="ECO:0000313" key="6">
    <source>
        <dbReference type="EMBL" id="GEP96014.1"/>
    </source>
</evidence>
<evidence type="ECO:0000256" key="2">
    <source>
        <dbReference type="ARBA" id="ARBA00022748"/>
    </source>
</evidence>
<dbReference type="EMBL" id="BKAU01000002">
    <property type="protein sequence ID" value="GEP96014.1"/>
    <property type="molecule type" value="Genomic_DNA"/>
</dbReference>
<dbReference type="Pfam" id="PF14289">
    <property type="entry name" value="DUF4369"/>
    <property type="match status" value="1"/>
</dbReference>
<proteinExistence type="predicted"/>
<keyword evidence="4" id="KW-0676">Redox-active center</keyword>
<keyword evidence="2" id="KW-0201">Cytochrome c-type biogenesis</keyword>
<name>A0A512RJZ8_9BACT</name>
<organism evidence="6 7">
    <name type="scientific">Chitinophaga cymbidii</name>
    <dbReference type="NCBI Taxonomy" id="1096750"/>
    <lineage>
        <taxon>Bacteria</taxon>
        <taxon>Pseudomonadati</taxon>
        <taxon>Bacteroidota</taxon>
        <taxon>Chitinophagia</taxon>
        <taxon>Chitinophagales</taxon>
        <taxon>Chitinophagaceae</taxon>
        <taxon>Chitinophaga</taxon>
    </lineage>
</organism>
<dbReference type="GO" id="GO:0016209">
    <property type="term" value="F:antioxidant activity"/>
    <property type="evidence" value="ECO:0007669"/>
    <property type="project" value="InterPro"/>
</dbReference>
<dbReference type="PANTHER" id="PTHR42852:SF6">
    <property type="entry name" value="THIOL:DISULFIDE INTERCHANGE PROTEIN DSBE"/>
    <property type="match status" value="1"/>
</dbReference>
<evidence type="ECO:0000256" key="4">
    <source>
        <dbReference type="ARBA" id="ARBA00023284"/>
    </source>
</evidence>
<dbReference type="InterPro" id="IPR000866">
    <property type="entry name" value="AhpC/TSA"/>
</dbReference>
<dbReference type="SUPFAM" id="SSF52833">
    <property type="entry name" value="Thioredoxin-like"/>
    <property type="match status" value="1"/>
</dbReference>
<gene>
    <name evidence="6" type="ORF">CCY01nite_22740</name>
</gene>
<dbReference type="AlphaFoldDB" id="A0A512RJZ8"/>
<evidence type="ECO:0000313" key="7">
    <source>
        <dbReference type="Proteomes" id="UP000321436"/>
    </source>
</evidence>
<keyword evidence="3" id="KW-1015">Disulfide bond</keyword>
<dbReference type="GO" id="GO:0030313">
    <property type="term" value="C:cell envelope"/>
    <property type="evidence" value="ECO:0007669"/>
    <property type="project" value="UniProtKB-SubCell"/>
</dbReference>
<dbReference type="GO" id="GO:0016491">
    <property type="term" value="F:oxidoreductase activity"/>
    <property type="evidence" value="ECO:0007669"/>
    <property type="project" value="InterPro"/>
</dbReference>
<dbReference type="PANTHER" id="PTHR42852">
    <property type="entry name" value="THIOL:DISULFIDE INTERCHANGE PROTEIN DSBE"/>
    <property type="match status" value="1"/>
</dbReference>
<comment type="caution">
    <text evidence="6">The sequence shown here is derived from an EMBL/GenBank/DDBJ whole genome shotgun (WGS) entry which is preliminary data.</text>
</comment>
<dbReference type="InterPro" id="IPR013766">
    <property type="entry name" value="Thioredoxin_domain"/>
</dbReference>
<sequence>MNTFVWAQHKPVAQTFTVKGKVPPAYVQDTLTLWYIDENGKHGDTLTLASGSFSLEGKITRPTMAFLSLVRHKKPAKPDDGLIFYIEPGSPVEITGHPDWKAFSIKGGPVQDDWMAFTKLQDHLLKGYPDYRSIDVSTDEGRAMAEKWKEQYKKAQNAFIVAHPSSFISWEQMKSRTTVIDDNPYVLEALLNVLDSSFHTEPRYEGAVQRINAVKNIVIGKPAPDFVSYDTLGNKHTLADFRGKYVLLDFWASWCGFCRYQLPELTRVYEKYKHNNFIVVGVSYDDSKERWLKAIREDKTPFIQIGELKKISESPSAKAYGITAIPQNIMLDPEGNIVARNIGMLDFDRKIGEILSGKMTVAK</sequence>
<evidence type="ECO:0000256" key="3">
    <source>
        <dbReference type="ARBA" id="ARBA00023157"/>
    </source>
</evidence>
<protein>
    <submittedName>
        <fullName evidence="6">Thiol:disulfide interchange protein</fullName>
    </submittedName>
</protein>
<feature type="domain" description="Thioredoxin" evidence="5">
    <location>
        <begin position="217"/>
        <end position="363"/>
    </location>
</feature>
<dbReference type="InterPro" id="IPR050553">
    <property type="entry name" value="Thioredoxin_ResA/DsbE_sf"/>
</dbReference>
<dbReference type="InterPro" id="IPR036249">
    <property type="entry name" value="Thioredoxin-like_sf"/>
</dbReference>
<keyword evidence="7" id="KW-1185">Reference proteome</keyword>
<dbReference type="PROSITE" id="PS51352">
    <property type="entry name" value="THIOREDOXIN_2"/>
    <property type="match status" value="1"/>
</dbReference>